<feature type="non-terminal residue" evidence="1">
    <location>
        <position position="1"/>
    </location>
</feature>
<dbReference type="GeneID" id="25917252"/>
<dbReference type="EMBL" id="KQ250372">
    <property type="protein sequence ID" value="KNC70721.1"/>
    <property type="molecule type" value="Genomic_DNA"/>
</dbReference>
<protein>
    <submittedName>
        <fullName evidence="1">Uncharacterized protein</fullName>
    </submittedName>
</protein>
<evidence type="ECO:0000313" key="1">
    <source>
        <dbReference type="EMBL" id="KNC70721.1"/>
    </source>
</evidence>
<sequence length="89" mass="9838">KAGKGDFAAVKIWVRYDGSPAILRIRFHGIGIPAIALWTVTHAVRRLLKRSGPDIEMLIGEMVVDLAFEQLAVAKKVVAVAMERSKQRV</sequence>
<keyword evidence="2" id="KW-1185">Reference proteome</keyword>
<name>A0A0L0F279_9EUKA</name>
<organism evidence="1 2">
    <name type="scientific">Sphaeroforma arctica JP610</name>
    <dbReference type="NCBI Taxonomy" id="667725"/>
    <lineage>
        <taxon>Eukaryota</taxon>
        <taxon>Ichthyosporea</taxon>
        <taxon>Ichthyophonida</taxon>
        <taxon>Sphaeroforma</taxon>
    </lineage>
</organism>
<reference evidence="1 2" key="1">
    <citation type="submission" date="2011-02" db="EMBL/GenBank/DDBJ databases">
        <title>The Genome Sequence of Sphaeroforma arctica JP610.</title>
        <authorList>
            <consortium name="The Broad Institute Genome Sequencing Platform"/>
            <person name="Russ C."/>
            <person name="Cuomo C."/>
            <person name="Young S.K."/>
            <person name="Zeng Q."/>
            <person name="Gargeya S."/>
            <person name="Alvarado L."/>
            <person name="Berlin A."/>
            <person name="Chapman S.B."/>
            <person name="Chen Z."/>
            <person name="Freedman E."/>
            <person name="Gellesch M."/>
            <person name="Goldberg J."/>
            <person name="Griggs A."/>
            <person name="Gujja S."/>
            <person name="Heilman E."/>
            <person name="Heiman D."/>
            <person name="Howarth C."/>
            <person name="Mehta T."/>
            <person name="Neiman D."/>
            <person name="Pearson M."/>
            <person name="Roberts A."/>
            <person name="Saif S."/>
            <person name="Shea T."/>
            <person name="Shenoy N."/>
            <person name="Sisk P."/>
            <person name="Stolte C."/>
            <person name="Sykes S."/>
            <person name="White J."/>
            <person name="Yandava C."/>
            <person name="Burger G."/>
            <person name="Gray M.W."/>
            <person name="Holland P.W.H."/>
            <person name="King N."/>
            <person name="Lang F.B.F."/>
            <person name="Roger A.J."/>
            <person name="Ruiz-Trillo I."/>
            <person name="Haas B."/>
            <person name="Nusbaum C."/>
            <person name="Birren B."/>
        </authorList>
    </citation>
    <scope>NUCLEOTIDE SEQUENCE [LARGE SCALE GENOMIC DNA]</scope>
    <source>
        <strain evidence="1 2">JP610</strain>
    </source>
</reference>
<dbReference type="RefSeq" id="XP_014144623.1">
    <property type="nucleotide sequence ID" value="XM_014289148.1"/>
</dbReference>
<proteinExistence type="predicted"/>
<dbReference type="Proteomes" id="UP000054560">
    <property type="component" value="Unassembled WGS sequence"/>
</dbReference>
<gene>
    <name evidence="1" type="ORF">SARC_16748</name>
</gene>
<dbReference type="AlphaFoldDB" id="A0A0L0F279"/>
<evidence type="ECO:0000313" key="2">
    <source>
        <dbReference type="Proteomes" id="UP000054560"/>
    </source>
</evidence>
<accession>A0A0L0F279</accession>